<dbReference type="Proteomes" id="UP001284033">
    <property type="component" value="Unassembled WGS sequence"/>
</dbReference>
<gene>
    <name evidence="2" type="primary">nadA</name>
    <name evidence="1" type="ORF">AB406_1430</name>
    <name evidence="2" type="ORF">OKE68_03205</name>
    <name evidence="3" type="ORF">PG303_00080</name>
</gene>
<dbReference type="OrthoDB" id="9801204at2"/>
<proteinExistence type="predicted"/>
<dbReference type="SUPFAM" id="SSF142754">
    <property type="entry name" value="NadA-like"/>
    <property type="match status" value="1"/>
</dbReference>
<dbReference type="Proteomes" id="UP001207440">
    <property type="component" value="Unassembled WGS sequence"/>
</dbReference>
<dbReference type="InterPro" id="IPR036094">
    <property type="entry name" value="NadA_sf"/>
</dbReference>
<dbReference type="RefSeq" id="WP_064969634.1">
    <property type="nucleotide sequence ID" value="NZ_CP011859.1"/>
</dbReference>
<protein>
    <submittedName>
        <fullName evidence="1 2">Quinolinate synthase</fullName>
        <ecNumber evidence="2">2.5.1.72</ecNumber>
    </submittedName>
</protein>
<dbReference type="EC" id="2.5.1.72" evidence="2"/>
<evidence type="ECO:0000313" key="1">
    <source>
        <dbReference type="EMBL" id="AQY22376.1"/>
    </source>
</evidence>
<name>A0A1A5FG20_RIEAN</name>
<dbReference type="EMBL" id="CP011859">
    <property type="protein sequence ID" value="AQY22376.1"/>
    <property type="molecule type" value="Genomic_DNA"/>
</dbReference>
<dbReference type="Proteomes" id="UP000189883">
    <property type="component" value="Chromosome"/>
</dbReference>
<evidence type="ECO:0000313" key="3">
    <source>
        <dbReference type="EMBL" id="MDY3511615.1"/>
    </source>
</evidence>
<reference evidence="3" key="3">
    <citation type="submission" date="2023-01" db="EMBL/GenBank/DDBJ databases">
        <title>Genome-based studies on antimicrobial resistance profiles of Riemerella anatipestifer in China, 1994 to 2021.</title>
        <authorList>
            <person name="Yang Z."/>
            <person name="Zhu D."/>
        </authorList>
    </citation>
    <scope>NUCLEOTIDE SEQUENCE</scope>
    <source>
        <strain evidence="3">RCAD1218</strain>
    </source>
</reference>
<accession>A0A1A5FG20</accession>
<dbReference type="AlphaFoldDB" id="A0A1A5FG20"/>
<keyword evidence="2" id="KW-0808">Transferase</keyword>
<dbReference type="GO" id="GO:0009435">
    <property type="term" value="P:NAD+ biosynthetic process"/>
    <property type="evidence" value="ECO:0007669"/>
    <property type="project" value="UniProtKB-UniPathway"/>
</dbReference>
<reference evidence="2" key="2">
    <citation type="submission" date="2022-10" db="EMBL/GenBank/DDBJ databases">
        <title>Sifting through the core-genome to identify putative cross-protective antigens against Riemerella anatipestifer.</title>
        <authorList>
            <person name="Zheng X."/>
            <person name="Zhang W."/>
        </authorList>
    </citation>
    <scope>NUCLEOTIDE SEQUENCE</scope>
    <source>
        <strain evidence="2">ZWRA178</strain>
    </source>
</reference>
<dbReference type="GO" id="GO:0008987">
    <property type="term" value="F:quinolinate synthetase A activity"/>
    <property type="evidence" value="ECO:0007669"/>
    <property type="project" value="InterPro"/>
</dbReference>
<sequence>MEENKKNTKTNLPVPDFFKYQEFQMPADDRLEEEILRLKQEKQIPILAHSLYGVVFLKKVSDASGNLLEIAKKIEERKWTKVLFSGTMFQAGVLKGLFPNTTFWIPKEVSKDTSEEDFYDILREVYLSLKYEYPIVELEDDSLLVDYQK</sequence>
<evidence type="ECO:0000313" key="4">
    <source>
        <dbReference type="Proteomes" id="UP000189883"/>
    </source>
</evidence>
<evidence type="ECO:0000313" key="2">
    <source>
        <dbReference type="EMBL" id="MCW0523327.1"/>
    </source>
</evidence>
<dbReference type="EMBL" id="JAOZYT010000012">
    <property type="protein sequence ID" value="MCW0523327.1"/>
    <property type="molecule type" value="Genomic_DNA"/>
</dbReference>
<dbReference type="EMBL" id="JAQZHK010000001">
    <property type="protein sequence ID" value="MDY3511615.1"/>
    <property type="molecule type" value="Genomic_DNA"/>
</dbReference>
<dbReference type="UniPathway" id="UPA00253">
    <property type="reaction ID" value="UER00327"/>
</dbReference>
<dbReference type="GO" id="GO:0051539">
    <property type="term" value="F:4 iron, 4 sulfur cluster binding"/>
    <property type="evidence" value="ECO:0007669"/>
    <property type="project" value="InterPro"/>
</dbReference>
<dbReference type="Gene3D" id="3.40.50.10800">
    <property type="entry name" value="NadA-like"/>
    <property type="match status" value="1"/>
</dbReference>
<organism evidence="1 4">
    <name type="scientific">Riemerella anatipestifer</name>
    <name type="common">Moraxella anatipestifer</name>
    <dbReference type="NCBI Taxonomy" id="34085"/>
    <lineage>
        <taxon>Bacteria</taxon>
        <taxon>Pseudomonadati</taxon>
        <taxon>Bacteroidota</taxon>
        <taxon>Flavobacteriia</taxon>
        <taxon>Flavobacteriales</taxon>
        <taxon>Weeksellaceae</taxon>
        <taxon>Riemerella</taxon>
    </lineage>
</organism>
<reference evidence="1 4" key="1">
    <citation type="submission" date="2015-06" db="EMBL/GenBank/DDBJ databases">
        <title>R. anatipestifer strain HXb2 is the most virulent strain so far, and the genome sequence would help us uncover the pathogenesis.</title>
        <authorList>
            <person name="Hu Q."/>
            <person name="Qi J."/>
            <person name="Bo H."/>
            <person name="Liu G."/>
            <person name="Tao M."/>
            <person name="Ding Y."/>
            <person name="Xue Y."/>
        </authorList>
    </citation>
    <scope>NUCLEOTIDE SEQUENCE [LARGE SCALE GENOMIC DNA]</scope>
    <source>
        <strain evidence="1 4">HXb2</strain>
    </source>
</reference>